<keyword evidence="2" id="KW-1185">Reference proteome</keyword>
<dbReference type="RefSeq" id="WP_073613424.1">
    <property type="nucleotide sequence ID" value="NZ_FRFE01000009.1"/>
</dbReference>
<reference evidence="1 2" key="1">
    <citation type="submission" date="2016-12" db="EMBL/GenBank/DDBJ databases">
        <authorList>
            <person name="Song W.-J."/>
            <person name="Kurnit D.M."/>
        </authorList>
    </citation>
    <scope>NUCLEOTIDE SEQUENCE [LARGE SCALE GENOMIC DNA]</scope>
    <source>
        <strain evidence="1 2">DSM 18488</strain>
    </source>
</reference>
<proteinExistence type="predicted"/>
<accession>A0A1M7Y619</accession>
<dbReference type="OrthoDB" id="5431688at2"/>
<dbReference type="Proteomes" id="UP000184603">
    <property type="component" value="Unassembled WGS sequence"/>
</dbReference>
<organism evidence="1 2">
    <name type="scientific">Desulfopila aestuarii DSM 18488</name>
    <dbReference type="NCBI Taxonomy" id="1121416"/>
    <lineage>
        <taxon>Bacteria</taxon>
        <taxon>Pseudomonadati</taxon>
        <taxon>Thermodesulfobacteriota</taxon>
        <taxon>Desulfobulbia</taxon>
        <taxon>Desulfobulbales</taxon>
        <taxon>Desulfocapsaceae</taxon>
        <taxon>Desulfopila</taxon>
    </lineage>
</organism>
<dbReference type="AlphaFoldDB" id="A0A1M7Y619"/>
<protein>
    <submittedName>
        <fullName evidence="1">Uncharacterized protein</fullName>
    </submittedName>
</protein>
<dbReference type="EMBL" id="FRFE01000009">
    <property type="protein sequence ID" value="SHO48087.1"/>
    <property type="molecule type" value="Genomic_DNA"/>
</dbReference>
<sequence length="126" mass="14586">MNSASDFLQQVAQLQDELRLVVDQTDPKVVEETAVKLEGLNYAPTVMLPIAEFLRIKKIDLLGRIEEIILLSDEEVYELAPGDPRSYFAIKLQFISALVYYFKQLARLRRDVPEAWDEVDELYVHD</sequence>
<gene>
    <name evidence="1" type="ORF">SAMN02745220_02118</name>
</gene>
<evidence type="ECO:0000313" key="2">
    <source>
        <dbReference type="Proteomes" id="UP000184603"/>
    </source>
</evidence>
<evidence type="ECO:0000313" key="1">
    <source>
        <dbReference type="EMBL" id="SHO48087.1"/>
    </source>
</evidence>
<name>A0A1M7Y619_9BACT</name>
<dbReference type="STRING" id="1121416.SAMN02745220_02118"/>